<comment type="caution">
    <text evidence="1">The sequence shown here is derived from an EMBL/GenBank/DDBJ whole genome shotgun (WGS) entry which is preliminary data.</text>
</comment>
<sequence length="146" mass="16221">MAHPHCVAPLCTKETEGFRLCARCRDELVATLSELPRLYQGCEKLLRERYRVEAGGATPSAIGLSEAVRFARRHLRETLAGWSALTAQERGERGPDPSKVHAMTVFLRKNANWLAAHPRAGEWAAELTELSAGVGRDHSNRRQHVA</sequence>
<dbReference type="RefSeq" id="WP_273937999.1">
    <property type="nucleotide sequence ID" value="NZ_CP097263.1"/>
</dbReference>
<evidence type="ECO:0000313" key="2">
    <source>
        <dbReference type="Proteomes" id="UP001589810"/>
    </source>
</evidence>
<evidence type="ECO:0000313" key="1">
    <source>
        <dbReference type="EMBL" id="MFC0548166.1"/>
    </source>
</evidence>
<name>A0ABV6N6E5_9PSEU</name>
<dbReference type="EMBL" id="JBHLUD010000015">
    <property type="protein sequence ID" value="MFC0548166.1"/>
    <property type="molecule type" value="Genomic_DNA"/>
</dbReference>
<organism evidence="1 2">
    <name type="scientific">Kutzneria chonburiensis</name>
    <dbReference type="NCBI Taxonomy" id="1483604"/>
    <lineage>
        <taxon>Bacteria</taxon>
        <taxon>Bacillati</taxon>
        <taxon>Actinomycetota</taxon>
        <taxon>Actinomycetes</taxon>
        <taxon>Pseudonocardiales</taxon>
        <taxon>Pseudonocardiaceae</taxon>
        <taxon>Kutzneria</taxon>
    </lineage>
</organism>
<keyword evidence="2" id="KW-1185">Reference proteome</keyword>
<reference evidence="1 2" key="1">
    <citation type="submission" date="2024-09" db="EMBL/GenBank/DDBJ databases">
        <authorList>
            <person name="Sun Q."/>
            <person name="Mori K."/>
        </authorList>
    </citation>
    <scope>NUCLEOTIDE SEQUENCE [LARGE SCALE GENOMIC DNA]</scope>
    <source>
        <strain evidence="1 2">TBRC 1432</strain>
    </source>
</reference>
<dbReference type="Proteomes" id="UP001589810">
    <property type="component" value="Unassembled WGS sequence"/>
</dbReference>
<protein>
    <submittedName>
        <fullName evidence="1">Uncharacterized protein</fullName>
    </submittedName>
</protein>
<accession>A0ABV6N6E5</accession>
<proteinExistence type="predicted"/>
<gene>
    <name evidence="1" type="ORF">ACFFH7_42130</name>
</gene>